<keyword evidence="1" id="KW-0862">Zinc</keyword>
<reference evidence="6 7" key="1">
    <citation type="journal article" date="2018" name="G3 (Bethesda)">
        <title>Phylogenetic and Phylogenomic Definition of Rhizopus Species.</title>
        <authorList>
            <person name="Gryganskyi A.P."/>
            <person name="Golan J."/>
            <person name="Dolatabadi S."/>
            <person name="Mondo S."/>
            <person name="Robb S."/>
            <person name="Idnurm A."/>
            <person name="Muszewska A."/>
            <person name="Steczkiewicz K."/>
            <person name="Masonjones S."/>
            <person name="Liao H.L."/>
            <person name="Gajdeczka M.T."/>
            <person name="Anike F."/>
            <person name="Vuek A."/>
            <person name="Anishchenko I.M."/>
            <person name="Voigt K."/>
            <person name="de Hoog G.S."/>
            <person name="Smith M.E."/>
            <person name="Heitman J."/>
            <person name="Vilgalys R."/>
            <person name="Stajich J.E."/>
        </authorList>
    </citation>
    <scope>NUCLEOTIDE SEQUENCE [LARGE SCALE GENOMIC DNA]</scope>
    <source>
        <strain evidence="6 7">CBS 357.93</strain>
    </source>
</reference>
<organism evidence="6 7">
    <name type="scientific">Rhizopus azygosporus</name>
    <name type="common">Rhizopus microsporus var. azygosporus</name>
    <dbReference type="NCBI Taxonomy" id="86630"/>
    <lineage>
        <taxon>Eukaryota</taxon>
        <taxon>Fungi</taxon>
        <taxon>Fungi incertae sedis</taxon>
        <taxon>Mucoromycota</taxon>
        <taxon>Mucoromycotina</taxon>
        <taxon>Mucoromycetes</taxon>
        <taxon>Mucorales</taxon>
        <taxon>Mucorineae</taxon>
        <taxon>Rhizopodaceae</taxon>
        <taxon>Rhizopus</taxon>
    </lineage>
</organism>
<feature type="region of interest" description="Disordered" evidence="3">
    <location>
        <begin position="1"/>
        <end position="21"/>
    </location>
</feature>
<feature type="compositionally biased region" description="Low complexity" evidence="3">
    <location>
        <begin position="251"/>
        <end position="264"/>
    </location>
</feature>
<feature type="compositionally biased region" description="Basic residues" evidence="3">
    <location>
        <begin position="218"/>
        <end position="245"/>
    </location>
</feature>
<keyword evidence="1" id="KW-0863">Zinc-finger</keyword>
<evidence type="ECO:0000256" key="2">
    <source>
        <dbReference type="PROSITE-ProRule" id="PRU00176"/>
    </source>
</evidence>
<dbReference type="Proteomes" id="UP000252139">
    <property type="component" value="Unassembled WGS sequence"/>
</dbReference>
<accession>A0A367KB68</accession>
<proteinExistence type="predicted"/>
<dbReference type="SUPFAM" id="SSF54928">
    <property type="entry name" value="RNA-binding domain, RBD"/>
    <property type="match status" value="1"/>
</dbReference>
<feature type="domain" description="CCHC-type" evidence="5">
    <location>
        <begin position="176"/>
        <end position="191"/>
    </location>
</feature>
<gene>
    <name evidence="6" type="ORF">CU097_012334</name>
</gene>
<dbReference type="Gene3D" id="3.30.70.330">
    <property type="match status" value="1"/>
</dbReference>
<dbReference type="PANTHER" id="PTHR48038">
    <property type="entry name" value="RIBONUCLEOPROTEIN RB97D"/>
    <property type="match status" value="1"/>
</dbReference>
<dbReference type="InterPro" id="IPR035979">
    <property type="entry name" value="RBD_domain_sf"/>
</dbReference>
<feature type="region of interest" description="Disordered" evidence="3">
    <location>
        <begin position="99"/>
        <end position="140"/>
    </location>
</feature>
<feature type="compositionally biased region" description="Basic residues" evidence="3">
    <location>
        <begin position="265"/>
        <end position="290"/>
    </location>
</feature>
<evidence type="ECO:0000313" key="6">
    <source>
        <dbReference type="EMBL" id="RCH99416.1"/>
    </source>
</evidence>
<evidence type="ECO:0000259" key="4">
    <source>
        <dbReference type="PROSITE" id="PS50102"/>
    </source>
</evidence>
<dbReference type="Gene3D" id="4.10.60.10">
    <property type="entry name" value="Zinc finger, CCHC-type"/>
    <property type="match status" value="1"/>
</dbReference>
<dbReference type="PROSITE" id="PS50102">
    <property type="entry name" value="RRM"/>
    <property type="match status" value="1"/>
</dbReference>
<dbReference type="AlphaFoldDB" id="A0A367KB68"/>
<keyword evidence="1" id="KW-0479">Metal-binding</keyword>
<dbReference type="GO" id="GO:0003723">
    <property type="term" value="F:RNA binding"/>
    <property type="evidence" value="ECO:0007669"/>
    <property type="project" value="UniProtKB-UniRule"/>
</dbReference>
<comment type="caution">
    <text evidence="6">The sequence shown here is derived from an EMBL/GenBank/DDBJ whole genome shotgun (WGS) entry which is preliminary data.</text>
</comment>
<evidence type="ECO:0000256" key="1">
    <source>
        <dbReference type="PROSITE-ProRule" id="PRU00047"/>
    </source>
</evidence>
<feature type="compositionally biased region" description="Basic and acidic residues" evidence="3">
    <location>
        <begin position="291"/>
        <end position="303"/>
    </location>
</feature>
<evidence type="ECO:0000313" key="7">
    <source>
        <dbReference type="Proteomes" id="UP000252139"/>
    </source>
</evidence>
<dbReference type="InterPro" id="IPR012677">
    <property type="entry name" value="Nucleotide-bd_a/b_plait_sf"/>
</dbReference>
<evidence type="ECO:0008006" key="8">
    <source>
        <dbReference type="Google" id="ProtNLM"/>
    </source>
</evidence>
<dbReference type="Pfam" id="PF00098">
    <property type="entry name" value="zf-CCHC"/>
    <property type="match status" value="1"/>
</dbReference>
<feature type="compositionally biased region" description="Basic and acidic residues" evidence="3">
    <location>
        <begin position="101"/>
        <end position="139"/>
    </location>
</feature>
<dbReference type="EMBL" id="PJQL01000125">
    <property type="protein sequence ID" value="RCH99416.1"/>
    <property type="molecule type" value="Genomic_DNA"/>
</dbReference>
<dbReference type="InterPro" id="IPR001878">
    <property type="entry name" value="Znf_CCHC"/>
</dbReference>
<dbReference type="Pfam" id="PF00076">
    <property type="entry name" value="RRM_1"/>
    <property type="match status" value="1"/>
</dbReference>
<dbReference type="InterPro" id="IPR036875">
    <property type="entry name" value="Znf_CCHC_sf"/>
</dbReference>
<dbReference type="SMART" id="SM00343">
    <property type="entry name" value="ZnF_C2HC"/>
    <property type="match status" value="1"/>
</dbReference>
<feature type="domain" description="RRM" evidence="4">
    <location>
        <begin position="24"/>
        <end position="94"/>
    </location>
</feature>
<evidence type="ECO:0000259" key="5">
    <source>
        <dbReference type="PROSITE" id="PS50158"/>
    </source>
</evidence>
<dbReference type="SMART" id="SM00360">
    <property type="entry name" value="RRM"/>
    <property type="match status" value="1"/>
</dbReference>
<keyword evidence="2" id="KW-0694">RNA-binding</keyword>
<sequence>MSHYDRERDYDSSRPRDIDKPNPCRLYVGNVSRYVREKDLRNLFSRYGRIRDLILRNFYAFVEYDDVRDAEDATKELNGYKLEGERIVVHVANVARSRLSRTRDREDRDRDGRRRDDSRERDHDYRSSRKGADSNDPDRCYNCGEFGKENDYMNVNNRLTIKHSGERAMRFQKGVCFECGETGHRARDCPRNGSHRRRRSRSRSVGKRSCSRSDSPARRSRSRSPVRRSRRSRSPRRSPSPRRRSDRSFSRSRSNSGNRAQSSSPKRRRSDSRTASPKRRRSYSSRSRRSNSRESVKEKDERD</sequence>
<dbReference type="SUPFAM" id="SSF57756">
    <property type="entry name" value="Retrovirus zinc finger-like domains"/>
    <property type="match status" value="1"/>
</dbReference>
<dbReference type="GO" id="GO:0008270">
    <property type="term" value="F:zinc ion binding"/>
    <property type="evidence" value="ECO:0007669"/>
    <property type="project" value="UniProtKB-KW"/>
</dbReference>
<dbReference type="InterPro" id="IPR000504">
    <property type="entry name" value="RRM_dom"/>
</dbReference>
<name>A0A367KB68_RHIAZ</name>
<protein>
    <recommendedName>
        <fullName evidence="8">Splicing factor</fullName>
    </recommendedName>
</protein>
<dbReference type="STRING" id="86630.A0A367KB68"/>
<keyword evidence="7" id="KW-1185">Reference proteome</keyword>
<evidence type="ECO:0000256" key="3">
    <source>
        <dbReference type="SAM" id="MobiDB-lite"/>
    </source>
</evidence>
<dbReference type="PANTHER" id="PTHR48038:SF2">
    <property type="entry name" value="OS02G0536400 PROTEIN"/>
    <property type="match status" value="1"/>
</dbReference>
<feature type="compositionally biased region" description="Basic residues" evidence="3">
    <location>
        <begin position="193"/>
        <end position="210"/>
    </location>
</feature>
<dbReference type="PROSITE" id="PS50158">
    <property type="entry name" value="ZF_CCHC"/>
    <property type="match status" value="1"/>
</dbReference>
<feature type="region of interest" description="Disordered" evidence="3">
    <location>
        <begin position="182"/>
        <end position="303"/>
    </location>
</feature>
<dbReference type="OrthoDB" id="1099063at2759"/>